<reference evidence="1" key="1">
    <citation type="submission" date="2021-08" db="EMBL/GenBank/DDBJ databases">
        <title>The first chromosome-level gecko genome reveals the dynamic sex chromosomes of Neotropical dwarf geckos (Sphaerodactylidae: Sphaerodactylus).</title>
        <authorList>
            <person name="Pinto B.J."/>
            <person name="Keating S.E."/>
            <person name="Gamble T."/>
        </authorList>
    </citation>
    <scope>NUCLEOTIDE SEQUENCE</scope>
    <source>
        <strain evidence="1">TG3544</strain>
    </source>
</reference>
<evidence type="ECO:0000313" key="1">
    <source>
        <dbReference type="EMBL" id="KAH8007615.1"/>
    </source>
</evidence>
<organism evidence="1 2">
    <name type="scientific">Sphaerodactylus townsendi</name>
    <dbReference type="NCBI Taxonomy" id="933632"/>
    <lineage>
        <taxon>Eukaryota</taxon>
        <taxon>Metazoa</taxon>
        <taxon>Chordata</taxon>
        <taxon>Craniata</taxon>
        <taxon>Vertebrata</taxon>
        <taxon>Euteleostomi</taxon>
        <taxon>Lepidosauria</taxon>
        <taxon>Squamata</taxon>
        <taxon>Bifurcata</taxon>
        <taxon>Gekkota</taxon>
        <taxon>Sphaerodactylidae</taxon>
        <taxon>Sphaerodactylus</taxon>
    </lineage>
</organism>
<dbReference type="Proteomes" id="UP000827872">
    <property type="component" value="Linkage Group LG06"/>
</dbReference>
<evidence type="ECO:0000313" key="2">
    <source>
        <dbReference type="Proteomes" id="UP000827872"/>
    </source>
</evidence>
<protein>
    <submittedName>
        <fullName evidence="1">Uncharacterized protein</fullName>
    </submittedName>
</protein>
<sequence length="118" mass="13568">MLMFCKCTFSEIKCLLHQEVPTVSLALLTEEAELKTRFIRGHIGKEFVLLLLPLRDSIVLLIATSWIQSGFFSIFLHLCFPCCFFIIHHWPNNQVLHVECAKYATNNTHRVTCGTVET</sequence>
<gene>
    <name evidence="1" type="ORF">K3G42_024607</name>
</gene>
<name>A0ACB8FQQ3_9SAUR</name>
<proteinExistence type="predicted"/>
<keyword evidence="2" id="KW-1185">Reference proteome</keyword>
<comment type="caution">
    <text evidence="1">The sequence shown here is derived from an EMBL/GenBank/DDBJ whole genome shotgun (WGS) entry which is preliminary data.</text>
</comment>
<accession>A0ACB8FQQ3</accession>
<dbReference type="EMBL" id="CM037619">
    <property type="protein sequence ID" value="KAH8007615.1"/>
    <property type="molecule type" value="Genomic_DNA"/>
</dbReference>